<dbReference type="PANTHER" id="PTHR46652">
    <property type="entry name" value="LEUCINE-RICH REPEAT AND IQ DOMAIN-CONTAINING PROTEIN 1-RELATED"/>
    <property type="match status" value="1"/>
</dbReference>
<reference evidence="5" key="1">
    <citation type="submission" date="2021-01" db="EMBL/GenBank/DDBJ databases">
        <authorList>
            <person name="Corre E."/>
            <person name="Pelletier E."/>
            <person name="Niang G."/>
            <person name="Scheremetjew M."/>
            <person name="Finn R."/>
            <person name="Kale V."/>
            <person name="Holt S."/>
            <person name="Cochrane G."/>
            <person name="Meng A."/>
            <person name="Brown T."/>
            <person name="Cohen L."/>
        </authorList>
    </citation>
    <scope>NUCLEOTIDE SEQUENCE</scope>
    <source>
        <strain evidence="5">PLY429</strain>
    </source>
</reference>
<feature type="region of interest" description="Disordered" evidence="4">
    <location>
        <begin position="388"/>
        <end position="452"/>
    </location>
</feature>
<dbReference type="InterPro" id="IPR032675">
    <property type="entry name" value="LRR_dom_sf"/>
</dbReference>
<keyword evidence="2" id="KW-0433">Leucine-rich repeat</keyword>
<protein>
    <recommendedName>
        <fullName evidence="6">Protein phosphatase 1 regulatory subunit 7</fullName>
    </recommendedName>
</protein>
<dbReference type="InterPro" id="IPR003591">
    <property type="entry name" value="Leu-rich_rpt_typical-subtyp"/>
</dbReference>
<evidence type="ECO:0000256" key="3">
    <source>
        <dbReference type="ARBA" id="ARBA00022737"/>
    </source>
</evidence>
<feature type="region of interest" description="Disordered" evidence="4">
    <location>
        <begin position="1"/>
        <end position="42"/>
    </location>
</feature>
<dbReference type="Gene3D" id="3.80.10.10">
    <property type="entry name" value="Ribonuclease Inhibitor"/>
    <property type="match status" value="2"/>
</dbReference>
<feature type="compositionally biased region" description="Polar residues" evidence="4">
    <location>
        <begin position="394"/>
        <end position="428"/>
    </location>
</feature>
<dbReference type="SMART" id="SM00365">
    <property type="entry name" value="LRR_SD22"/>
    <property type="match status" value="8"/>
</dbReference>
<evidence type="ECO:0000313" key="5">
    <source>
        <dbReference type="EMBL" id="CAD9201103.1"/>
    </source>
</evidence>
<dbReference type="SMART" id="SM00369">
    <property type="entry name" value="LRR_TYP"/>
    <property type="match status" value="4"/>
</dbReference>
<sequence>MRKTSSGRGTAAMKPAGLSPAGGGYSKASTGPVSSKVTPTTGQLMKGAQTRALGEAVTMDLHNAGIEEIAGLDACPKLRSVDLSFNKIAELKNLDTLTELRELKLYDNRLILVKGLLQLTSLQTLDLSGNRIEYIEGVSHLKQLTTLRLAHNKIQELKGVGKMSGLQILDASNNKIAQMDGLQGCTALKELNLNSNKISTIGGLSRCSQLTELALNDNKLTSLKGLRDIAPTVDILWVAENQLESLRGMPESLPRLSELYLADNKLTSLQPLDKCCPSLELLDVVRNKLSSVKRLAAALAPLPDLAELKAEGNPICHQPEEQEPYRVRVLTALPLLRYLDDEEVTEAERMWIKCGGNTPQLDDPQALELMPTQEEMEEFKQKMGIRSAVPVMGTPSTSRPQSAQRRSFSRQGSLSGSRPGSATGSRPGTASLPEGTAPVGPLGRPSTPRAQGQAVVPVAVAGGNPLLTQRPLSARSATGAALMKPEEYETSLTQFTETMDEYRVQMESVVSQLRAGLAMNLPEATAAVRAGGMQGAEGIATAVLPKPPQLPTFATRSDTDAALKREARAQAAAKKQRQDSAEDANGSSGSGFSRGAVRPQSPATTQPQRLPSVPQGVAARLHVPGVSDSINAMPDKSSLLLQQFNALFPAEKRPASSGHQDEQVSGTSHAEVLTVQYHTEPAQSPTKERKGTRGYKAAGGFTRIDMDDLDPPQAARPAYGAVGGFTRVDMDEGQPSTARVDPTRPAMSHHTDGDAAADLATGKSSLMAQLNALEAMVEGYGEVGSMAMDTGVRESGGADDRRENRSTFQQHEQETSVQEDYLAYQHPRRNYGPDSEEPYGVHTQPSVSEPYGREFDNAPWPAGPDFGHGHTNAAAAVGGAEGAGKYSKFKLPTNASNKVARAGGVAAGAAHSKPAARLGATAVKLHSPRGPAPAAGPNTTPDQPAPGSKAVRPTSGRLEKRAAGGMLARRG</sequence>
<dbReference type="Pfam" id="PF12799">
    <property type="entry name" value="LRR_4"/>
    <property type="match status" value="3"/>
</dbReference>
<feature type="region of interest" description="Disordered" evidence="4">
    <location>
        <begin position="732"/>
        <end position="754"/>
    </location>
</feature>
<feature type="compositionally biased region" description="Polar residues" evidence="4">
    <location>
        <begin position="806"/>
        <end position="818"/>
    </location>
</feature>
<dbReference type="PROSITE" id="PS51450">
    <property type="entry name" value="LRR"/>
    <property type="match status" value="7"/>
</dbReference>
<feature type="region of interest" description="Disordered" evidence="4">
    <location>
        <begin position="791"/>
        <end position="847"/>
    </location>
</feature>
<evidence type="ECO:0000256" key="4">
    <source>
        <dbReference type="SAM" id="MobiDB-lite"/>
    </source>
</evidence>
<dbReference type="SUPFAM" id="SSF52058">
    <property type="entry name" value="L domain-like"/>
    <property type="match status" value="1"/>
</dbReference>
<dbReference type="AlphaFoldDB" id="A0A7S1SJU3"/>
<dbReference type="InterPro" id="IPR025875">
    <property type="entry name" value="Leu-rich_rpt_4"/>
</dbReference>
<feature type="region of interest" description="Disordered" evidence="4">
    <location>
        <begin position="920"/>
        <end position="971"/>
    </location>
</feature>
<organism evidence="5">
    <name type="scientific">Tetraselmis chuii</name>
    <dbReference type="NCBI Taxonomy" id="63592"/>
    <lineage>
        <taxon>Eukaryota</taxon>
        <taxon>Viridiplantae</taxon>
        <taxon>Chlorophyta</taxon>
        <taxon>core chlorophytes</taxon>
        <taxon>Chlorodendrophyceae</taxon>
        <taxon>Chlorodendrales</taxon>
        <taxon>Chlorodendraceae</taxon>
        <taxon>Tetraselmis</taxon>
    </lineage>
</organism>
<feature type="compositionally biased region" description="Polar residues" evidence="4">
    <location>
        <begin position="27"/>
        <end position="42"/>
    </location>
</feature>
<gene>
    <name evidence="5" type="ORF">TCHU04912_LOCUS3336</name>
</gene>
<feature type="region of interest" description="Disordered" evidence="4">
    <location>
        <begin position="565"/>
        <end position="613"/>
    </location>
</feature>
<proteinExistence type="predicted"/>
<dbReference type="InterPro" id="IPR050836">
    <property type="entry name" value="SDS22/Internalin_LRR"/>
</dbReference>
<dbReference type="GO" id="GO:0005930">
    <property type="term" value="C:axoneme"/>
    <property type="evidence" value="ECO:0007669"/>
    <property type="project" value="UniProtKB-SubCell"/>
</dbReference>
<comment type="subcellular location">
    <subcellularLocation>
        <location evidence="1">Cytoplasm</location>
        <location evidence="1">Cytoskeleton</location>
        <location evidence="1">Cilium axoneme</location>
    </subcellularLocation>
</comment>
<keyword evidence="3" id="KW-0677">Repeat</keyword>
<feature type="compositionally biased region" description="Basic and acidic residues" evidence="4">
    <location>
        <begin position="796"/>
        <end position="805"/>
    </location>
</feature>
<name>A0A7S1SJU3_9CHLO</name>
<dbReference type="PANTHER" id="PTHR46652:SF3">
    <property type="entry name" value="LEUCINE-RICH REPEAT-CONTAINING PROTEIN 9"/>
    <property type="match status" value="1"/>
</dbReference>
<evidence type="ECO:0008006" key="6">
    <source>
        <dbReference type="Google" id="ProtNLM"/>
    </source>
</evidence>
<evidence type="ECO:0000256" key="1">
    <source>
        <dbReference type="ARBA" id="ARBA00004430"/>
    </source>
</evidence>
<evidence type="ECO:0000256" key="2">
    <source>
        <dbReference type="ARBA" id="ARBA00022614"/>
    </source>
</evidence>
<dbReference type="InterPro" id="IPR001611">
    <property type="entry name" value="Leu-rich_rpt"/>
</dbReference>
<accession>A0A7S1SJU3</accession>
<dbReference type="EMBL" id="HBGG01006777">
    <property type="protein sequence ID" value="CAD9201103.1"/>
    <property type="molecule type" value="Transcribed_RNA"/>
</dbReference>
<dbReference type="Pfam" id="PF13516">
    <property type="entry name" value="LRR_6"/>
    <property type="match status" value="2"/>
</dbReference>